<dbReference type="Pfam" id="PF03797">
    <property type="entry name" value="Autotransporter"/>
    <property type="match status" value="1"/>
</dbReference>
<name>A0A0H3WUA3_9BURK</name>
<dbReference type="InterPro" id="IPR006315">
    <property type="entry name" value="OM_autotransptr_brl_dom"/>
</dbReference>
<sequence length="154" mass="16693">MWRFGLTGSAGWLHVEPEAIDGYRATAGNTYRVSGYATYQSTAGWYADNVLPFGNQVLGRLGVRLVRPFDIANGRVTPYAAIDYLHAFSDGTNVNVGGIAFTSGKLGDAIRLSLGANATMTARMSLYGRVSWSHDRGNAGMRGWLFNAGARYVF</sequence>
<reference evidence="2" key="1">
    <citation type="submission" date="2016-06" db="EMBL/GenBank/DDBJ databases">
        <title>Complete Genome Sequence of Pandoraea faecigallinarum DSM-23572.</title>
        <authorList>
            <person name="Yong D."/>
            <person name="Ee R."/>
            <person name="Lim Y.-L."/>
            <person name="Yin W.-F."/>
            <person name="Chan K.-G."/>
        </authorList>
    </citation>
    <scope>NUCLEOTIDE SEQUENCE</scope>
    <source>
        <strain evidence="2">DSM 23572</strain>
    </source>
</reference>
<dbReference type="GO" id="GO:0019867">
    <property type="term" value="C:outer membrane"/>
    <property type="evidence" value="ECO:0007669"/>
    <property type="project" value="InterPro"/>
</dbReference>
<dbReference type="RefSeq" id="WP_047907124.1">
    <property type="nucleotide sequence ID" value="NZ_CP011807.3"/>
</dbReference>
<evidence type="ECO:0000313" key="2">
    <source>
        <dbReference type="EMBL" id="AKM31327.1"/>
    </source>
</evidence>
<evidence type="ECO:0000259" key="1">
    <source>
        <dbReference type="PROSITE" id="PS51208"/>
    </source>
</evidence>
<dbReference type="PROSITE" id="PS51208">
    <property type="entry name" value="AUTOTRANSPORTER"/>
    <property type="match status" value="1"/>
</dbReference>
<feature type="domain" description="Autotransporter" evidence="1">
    <location>
        <begin position="1"/>
        <end position="154"/>
    </location>
</feature>
<dbReference type="NCBIfam" id="TIGR01414">
    <property type="entry name" value="autotrans_barl"/>
    <property type="match status" value="1"/>
</dbReference>
<dbReference type="Gene3D" id="2.40.128.130">
    <property type="entry name" value="Autotransporter beta-domain"/>
    <property type="match status" value="1"/>
</dbReference>
<dbReference type="AlphaFoldDB" id="A0A0H3WUA3"/>
<dbReference type="KEGG" id="pfg:AB870_16145"/>
<protein>
    <recommendedName>
        <fullName evidence="1">Autotransporter domain-containing protein</fullName>
    </recommendedName>
</protein>
<dbReference type="OrthoDB" id="8613264at2"/>
<organism evidence="2 3">
    <name type="scientific">Pandoraea faecigallinarum</name>
    <dbReference type="NCBI Taxonomy" id="656179"/>
    <lineage>
        <taxon>Bacteria</taxon>
        <taxon>Pseudomonadati</taxon>
        <taxon>Pseudomonadota</taxon>
        <taxon>Betaproteobacteria</taxon>
        <taxon>Burkholderiales</taxon>
        <taxon>Burkholderiaceae</taxon>
        <taxon>Pandoraea</taxon>
    </lineage>
</organism>
<keyword evidence="3" id="KW-1185">Reference proteome</keyword>
<gene>
    <name evidence="2" type="ORF">AB870_16145</name>
</gene>
<dbReference type="InterPro" id="IPR005546">
    <property type="entry name" value="Autotransporte_beta"/>
</dbReference>
<dbReference type="PATRIC" id="fig|656179.3.peg.3442"/>
<dbReference type="Proteomes" id="UP000035651">
    <property type="component" value="Chromosome"/>
</dbReference>
<dbReference type="EMBL" id="CP011807">
    <property type="protein sequence ID" value="AKM31327.1"/>
    <property type="molecule type" value="Genomic_DNA"/>
</dbReference>
<accession>A0A0H3WUA3</accession>
<dbReference type="SUPFAM" id="SSF103515">
    <property type="entry name" value="Autotransporter"/>
    <property type="match status" value="1"/>
</dbReference>
<dbReference type="InterPro" id="IPR036709">
    <property type="entry name" value="Autotransporte_beta_dom_sf"/>
</dbReference>
<evidence type="ECO:0000313" key="3">
    <source>
        <dbReference type="Proteomes" id="UP000035651"/>
    </source>
</evidence>
<proteinExistence type="predicted"/>